<evidence type="ECO:0000313" key="3">
    <source>
        <dbReference type="Proteomes" id="UP000245942"/>
    </source>
</evidence>
<dbReference type="AlphaFoldDB" id="A0A316U2A9"/>
<gene>
    <name evidence="2" type="ORF">BCV69DRAFT_300658</name>
</gene>
<dbReference type="RefSeq" id="XP_025346500.1">
    <property type="nucleotide sequence ID" value="XM_025494482.1"/>
</dbReference>
<dbReference type="Proteomes" id="UP000245942">
    <property type="component" value="Unassembled WGS sequence"/>
</dbReference>
<organism evidence="2 3">
    <name type="scientific">Pseudomicrostroma glucosiphilum</name>
    <dbReference type="NCBI Taxonomy" id="1684307"/>
    <lineage>
        <taxon>Eukaryota</taxon>
        <taxon>Fungi</taxon>
        <taxon>Dikarya</taxon>
        <taxon>Basidiomycota</taxon>
        <taxon>Ustilaginomycotina</taxon>
        <taxon>Exobasidiomycetes</taxon>
        <taxon>Microstromatales</taxon>
        <taxon>Microstromatales incertae sedis</taxon>
        <taxon>Pseudomicrostroma</taxon>
    </lineage>
</organism>
<dbReference type="EMBL" id="KZ819332">
    <property type="protein sequence ID" value="PWN19340.1"/>
    <property type="molecule type" value="Genomic_DNA"/>
</dbReference>
<evidence type="ECO:0000259" key="1">
    <source>
        <dbReference type="PROSITE" id="PS50280"/>
    </source>
</evidence>
<dbReference type="InterPro" id="IPR046341">
    <property type="entry name" value="SET_dom_sf"/>
</dbReference>
<dbReference type="STRING" id="1684307.A0A316U2A9"/>
<dbReference type="SUPFAM" id="SSF82199">
    <property type="entry name" value="SET domain"/>
    <property type="match status" value="1"/>
</dbReference>
<evidence type="ECO:0000313" key="2">
    <source>
        <dbReference type="EMBL" id="PWN19340.1"/>
    </source>
</evidence>
<dbReference type="OrthoDB" id="265717at2759"/>
<dbReference type="PANTHER" id="PTHR12197">
    <property type="entry name" value="HISTONE-LYSINE N-METHYLTRANSFERASE SMYD"/>
    <property type="match status" value="1"/>
</dbReference>
<feature type="domain" description="SET" evidence="1">
    <location>
        <begin position="29"/>
        <end position="333"/>
    </location>
</feature>
<dbReference type="PROSITE" id="PS50280">
    <property type="entry name" value="SET"/>
    <property type="match status" value="1"/>
</dbReference>
<dbReference type="Gene3D" id="6.10.140.2220">
    <property type="match status" value="1"/>
</dbReference>
<dbReference type="Gene3D" id="2.170.270.10">
    <property type="entry name" value="SET domain"/>
    <property type="match status" value="2"/>
</dbReference>
<dbReference type="GeneID" id="37016216"/>
<dbReference type="SUPFAM" id="SSF144232">
    <property type="entry name" value="HIT/MYND zinc finger-like"/>
    <property type="match status" value="1"/>
</dbReference>
<sequence length="673" mass="74450">MSELRDTGADRQSHFLVEGSGSWRATSCGNITVKTIEGKGRGAFWEPEKGETCKAGTLLFASEPLLQVVGIPHLATHCSHCILPISGKLFVCKGCKVLKYCSARCQSVDARWHRDIECQALRRWTKLGSDIRGKGKEWFETQWVGPLEGDTAPAPESGQSNAGEIVTDHAAPTRLVRAVGRALFAQKKGVSVEKEGILFDDLHGEPPTVQATLMSMDLQKKWSATLTQLRQYLCVAEGLGVKHAVAGDNRFMVMMEREYGLSEPDSLSVTLSKVKQNCFSNEAQGISLYGLLSLVNSSCVPNCTVIEDPVDGRKVIFARRDIVRGEELTFSYSHLSSPRWIRQLHCFIEYGYTCSCSVCVATEQTLEILKKINEVYDVEKIAESTEDMYAKELQVSRSLFVDARDVLWCAQPDCEGRRPLPEPTQAGDAPPVLTFCNTCFHLSVVPNDLTKYIMCAPSLLKEYQSQPSSAGRTWEEAYPTFNFFASLAHPCVEGIAGLLKQGRDLLVRLGEDDSRDEDVYPLLAIIEGIIRIALLELQGLQEGCVYPSGSIERLMALGRVCEYLEEHRAISLALGVETYVDAAKSLRFRRPFPPFPVSKGGREALYVSLVKELKSELEVVQSSEGLRLLAVDAIEWKDGMTLDSAIVYLEERVGVLEPEGWKSEGIVPFVTGG</sequence>
<dbReference type="InterPro" id="IPR001214">
    <property type="entry name" value="SET_dom"/>
</dbReference>
<accession>A0A316U2A9</accession>
<proteinExistence type="predicted"/>
<keyword evidence="3" id="KW-1185">Reference proteome</keyword>
<dbReference type="PANTHER" id="PTHR12197:SF251">
    <property type="entry name" value="EG:BACR7C10.4 PROTEIN"/>
    <property type="match status" value="1"/>
</dbReference>
<dbReference type="Pfam" id="PF00856">
    <property type="entry name" value="SET"/>
    <property type="match status" value="1"/>
</dbReference>
<name>A0A316U2A9_9BASI</name>
<reference evidence="2 3" key="1">
    <citation type="journal article" date="2018" name="Mol. Biol. Evol.">
        <title>Broad Genomic Sampling Reveals a Smut Pathogenic Ancestry of the Fungal Clade Ustilaginomycotina.</title>
        <authorList>
            <person name="Kijpornyongpan T."/>
            <person name="Mondo S.J."/>
            <person name="Barry K."/>
            <person name="Sandor L."/>
            <person name="Lee J."/>
            <person name="Lipzen A."/>
            <person name="Pangilinan J."/>
            <person name="LaButti K."/>
            <person name="Hainaut M."/>
            <person name="Henrissat B."/>
            <person name="Grigoriev I.V."/>
            <person name="Spatafora J.W."/>
            <person name="Aime M.C."/>
        </authorList>
    </citation>
    <scope>NUCLEOTIDE SEQUENCE [LARGE SCALE GENOMIC DNA]</scope>
    <source>
        <strain evidence="2 3">MCA 4718</strain>
    </source>
</reference>
<protein>
    <recommendedName>
        <fullName evidence="1">SET domain-containing protein</fullName>
    </recommendedName>
</protein>
<dbReference type="GO" id="GO:0005634">
    <property type="term" value="C:nucleus"/>
    <property type="evidence" value="ECO:0007669"/>
    <property type="project" value="TreeGrafter"/>
</dbReference>
<dbReference type="InterPro" id="IPR050869">
    <property type="entry name" value="H3K4_H4K5_MeTrfase"/>
</dbReference>